<proteinExistence type="predicted"/>
<protein>
    <submittedName>
        <fullName evidence="1">Uncharacterized protein</fullName>
    </submittedName>
</protein>
<dbReference type="HOGENOM" id="CLU_2698471_0_0_3"/>
<accession>B8HMU9</accession>
<dbReference type="AlphaFoldDB" id="B8HMU9"/>
<evidence type="ECO:0000313" key="1">
    <source>
        <dbReference type="EMBL" id="ACL45418.1"/>
    </source>
</evidence>
<dbReference type="EMBL" id="CP001344">
    <property type="protein sequence ID" value="ACL45418.1"/>
    <property type="molecule type" value="Genomic_DNA"/>
</dbReference>
<reference evidence="1" key="1">
    <citation type="submission" date="2009-01" db="EMBL/GenBank/DDBJ databases">
        <title>Complete sequence of chromosome Cyanothece sp. PCC 7425.</title>
        <authorList>
            <consortium name="US DOE Joint Genome Institute"/>
            <person name="Lucas S."/>
            <person name="Copeland A."/>
            <person name="Lapidus A."/>
            <person name="Glavina del Rio T."/>
            <person name="Dalin E."/>
            <person name="Tice H."/>
            <person name="Bruce D."/>
            <person name="Goodwin L."/>
            <person name="Pitluck S."/>
            <person name="Sims D."/>
            <person name="Meineke L."/>
            <person name="Brettin T."/>
            <person name="Detter J.C."/>
            <person name="Han C."/>
            <person name="Larimer F."/>
            <person name="Land M."/>
            <person name="Hauser L."/>
            <person name="Kyrpides N."/>
            <person name="Ovchinnikova G."/>
            <person name="Liberton M."/>
            <person name="Stoeckel J."/>
            <person name="Banerjee A."/>
            <person name="Singh A."/>
            <person name="Page L."/>
            <person name="Sato H."/>
            <person name="Zhao L."/>
            <person name="Sherman L."/>
            <person name="Pakrasi H."/>
            <person name="Richardson P."/>
        </authorList>
    </citation>
    <scope>NUCLEOTIDE SEQUENCE</scope>
    <source>
        <strain evidence="1">PCC 7425</strain>
    </source>
</reference>
<dbReference type="STRING" id="395961.Cyan7425_3087"/>
<dbReference type="KEGG" id="cyn:Cyan7425_3087"/>
<sequence length="73" mass="8190">MSTTINLDNCAADLENLAHQIYTYLQMRDICDDQDQVNRQFATVLRNLKTSSIIYTDVVTQAMAVKPITPIAA</sequence>
<organism evidence="1">
    <name type="scientific">Cyanothece sp. (strain PCC 7425 / ATCC 29141)</name>
    <dbReference type="NCBI Taxonomy" id="395961"/>
    <lineage>
        <taxon>Bacteria</taxon>
        <taxon>Bacillati</taxon>
        <taxon>Cyanobacteriota</taxon>
        <taxon>Cyanophyceae</taxon>
        <taxon>Gomontiellales</taxon>
        <taxon>Cyanothecaceae</taxon>
        <taxon>Cyanothece</taxon>
    </lineage>
</organism>
<name>B8HMU9_CYAP4</name>
<gene>
    <name evidence="1" type="ordered locus">Cyan7425_3087</name>
</gene>